<evidence type="ECO:0000313" key="1">
    <source>
        <dbReference type="EMBL" id="MCV7224824.1"/>
    </source>
</evidence>
<reference evidence="1 2" key="1">
    <citation type="journal article" date="2022" name="BMC Genomics">
        <title>Comparative genome analysis of mycobacteria focusing on tRNA and non-coding RNA.</title>
        <authorList>
            <person name="Behra P.R.K."/>
            <person name="Pettersson B.M.F."/>
            <person name="Ramesh M."/>
            <person name="Das S."/>
            <person name="Dasgupta S."/>
            <person name="Kirsebom L.A."/>
        </authorList>
    </citation>
    <scope>NUCLEOTIDE SEQUENCE [LARGE SCALE GENOMIC DNA]</scope>
    <source>
        <strain evidence="1 2">DSM 44078</strain>
    </source>
</reference>
<gene>
    <name evidence="1" type="ORF">H7J73_02050</name>
</gene>
<protein>
    <recommendedName>
        <fullName evidence="3">DUF222 domain-containing protein</fullName>
    </recommendedName>
</protein>
<evidence type="ECO:0008006" key="3">
    <source>
        <dbReference type="Google" id="ProtNLM"/>
    </source>
</evidence>
<sequence>MTGPFGPTNNHHGVGHVEWTSPAAGGYSSQAPLLARLTARLLVTRYDRLLANGATASPHSAIGIHARRLVTVAEREAVARSLRQAVEDARTLPAPWTGRSWAHRPDVLSAVDLVDTVTLRLHSPRPVTARGMAKLRLLLSDGMGPLYVSGRGDLGGRLRSALAAM</sequence>
<accession>A0ABT3C5T9</accession>
<dbReference type="RefSeq" id="WP_264065577.1">
    <property type="nucleotide sequence ID" value="NZ_JACKTY010000012.1"/>
</dbReference>
<comment type="caution">
    <text evidence="1">The sequence shown here is derived from an EMBL/GenBank/DDBJ whole genome shotgun (WGS) entry which is preliminary data.</text>
</comment>
<dbReference type="EMBL" id="JACKTY010000012">
    <property type="protein sequence ID" value="MCV7224824.1"/>
    <property type="molecule type" value="Genomic_DNA"/>
</dbReference>
<evidence type="ECO:0000313" key="2">
    <source>
        <dbReference type="Proteomes" id="UP001526201"/>
    </source>
</evidence>
<name>A0ABT3C5T9_9MYCO</name>
<proteinExistence type="predicted"/>
<organism evidence="1 2">
    <name type="scientific">Mycolicibacterium komossense</name>
    <dbReference type="NCBI Taxonomy" id="1779"/>
    <lineage>
        <taxon>Bacteria</taxon>
        <taxon>Bacillati</taxon>
        <taxon>Actinomycetota</taxon>
        <taxon>Actinomycetes</taxon>
        <taxon>Mycobacteriales</taxon>
        <taxon>Mycobacteriaceae</taxon>
        <taxon>Mycolicibacterium</taxon>
    </lineage>
</organism>
<keyword evidence="2" id="KW-1185">Reference proteome</keyword>
<dbReference type="Proteomes" id="UP001526201">
    <property type="component" value="Unassembled WGS sequence"/>
</dbReference>